<comment type="subcellular location">
    <subcellularLocation>
        <location evidence="1">Membrane</location>
        <topology evidence="1">Multi-pass membrane protein</topology>
    </subcellularLocation>
</comment>
<organism evidence="10 12">
    <name type="scientific">Parabacteroides distasonis</name>
    <dbReference type="NCBI Taxonomy" id="823"/>
    <lineage>
        <taxon>Bacteria</taxon>
        <taxon>Pseudomonadati</taxon>
        <taxon>Bacteroidota</taxon>
        <taxon>Bacteroidia</taxon>
        <taxon>Bacteroidales</taxon>
        <taxon>Tannerellaceae</taxon>
        <taxon>Parabacteroides</taxon>
    </lineage>
</organism>
<dbReference type="GO" id="GO:0016020">
    <property type="term" value="C:membrane"/>
    <property type="evidence" value="ECO:0007669"/>
    <property type="project" value="UniProtKB-SubCell"/>
</dbReference>
<keyword evidence="6 8" id="KW-1133">Transmembrane helix</keyword>
<dbReference type="SUPFAM" id="SSF52540">
    <property type="entry name" value="P-loop containing nucleoside triphosphate hydrolases"/>
    <property type="match status" value="1"/>
</dbReference>
<dbReference type="Proteomes" id="UP000095591">
    <property type="component" value="Unassembled WGS sequence"/>
</dbReference>
<dbReference type="Pfam" id="PF00005">
    <property type="entry name" value="ABC_tran"/>
    <property type="match status" value="1"/>
</dbReference>
<dbReference type="GO" id="GO:0140359">
    <property type="term" value="F:ABC-type transporter activity"/>
    <property type="evidence" value="ECO:0007669"/>
    <property type="project" value="InterPro"/>
</dbReference>
<dbReference type="PANTHER" id="PTHR48041:SF139">
    <property type="entry name" value="PROTEIN SCARLET"/>
    <property type="match status" value="1"/>
</dbReference>
<feature type="domain" description="ABC transporter" evidence="9">
    <location>
        <begin position="235"/>
        <end position="472"/>
    </location>
</feature>
<dbReference type="InterPro" id="IPR013525">
    <property type="entry name" value="ABC2_TM"/>
</dbReference>
<keyword evidence="3 8" id="KW-0812">Transmembrane</keyword>
<keyword evidence="5 10" id="KW-0067">ATP-binding</keyword>
<dbReference type="PANTHER" id="PTHR48041">
    <property type="entry name" value="ABC TRANSPORTER G FAMILY MEMBER 28"/>
    <property type="match status" value="1"/>
</dbReference>
<dbReference type="PROSITE" id="PS00211">
    <property type="entry name" value="ABC_TRANSPORTER_1"/>
    <property type="match status" value="1"/>
</dbReference>
<proteinExistence type="predicted"/>
<dbReference type="InterPro" id="IPR003439">
    <property type="entry name" value="ABC_transporter-like_ATP-bd"/>
</dbReference>
<feature type="transmembrane region" description="Helical" evidence="8">
    <location>
        <begin position="600"/>
        <end position="624"/>
    </location>
</feature>
<evidence type="ECO:0000256" key="2">
    <source>
        <dbReference type="ARBA" id="ARBA00022448"/>
    </source>
</evidence>
<dbReference type="Gene3D" id="3.40.50.300">
    <property type="entry name" value="P-loop containing nucleotide triphosphate hydrolases"/>
    <property type="match status" value="1"/>
</dbReference>
<evidence type="ECO:0000313" key="11">
    <source>
        <dbReference type="EMBL" id="MDB9004425.1"/>
    </source>
</evidence>
<evidence type="ECO:0000256" key="8">
    <source>
        <dbReference type="SAM" id="Phobius"/>
    </source>
</evidence>
<dbReference type="PROSITE" id="PS50893">
    <property type="entry name" value="ABC_TRANSPORTER_2"/>
    <property type="match status" value="1"/>
</dbReference>
<evidence type="ECO:0000259" key="9">
    <source>
        <dbReference type="PROSITE" id="PS50893"/>
    </source>
</evidence>
<evidence type="ECO:0000256" key="6">
    <source>
        <dbReference type="ARBA" id="ARBA00022989"/>
    </source>
</evidence>
<sequence length="973" mass="110946">MNETILNGLLNLFAIFASLAKIESDQARQAVNSYLTSHFGIRSHKEYMELFDEIQSVYDDPDFDIDRESVIINVCNQLKPKLIAEDQLLLLLRFMEFAHGNNEGLNENLAIFHKIATIFNIDTDTFDNLYAFVVGKKSPSILTINADDSDKDVNHIYRRGLEGEIRVLRLTRFDRMVFIYQGSGRVFMNDIPLTSGIFYGWQRSSVIKSPLFLPVYYSDVLDVFNQNEHKERILLTGRDIEFSFKNSENGMHNFSFNLESGQLVAIMGGSGVGKSTLLSILNGNIIPGEGSVCLNGHPLSDPECKQLIGFVPQDDLLIEELTVFQNLWYTARLCFANLTKKEIEDRVNTILEDLDLSKIRDLAVGSPIRKTISGGQRKRLNIALELIREPAILYLDEPTSGLSSTDSEKVIMLLKEQTHRGRLVVVNIHQPSSEIYKLFDRLWLLDTGGYPIYDGNPIEAITYFKRIANYTDQDISVCGTCGNINPELILTIIDAKKIDDSGNQTNIRKITSKEWHELYVASRPKFQEVKPTPLPPNHQQKPSIWKQFCIFLERNIKTKLTNKQYLCIALLETPLLAVIVALLTRFVPDDGYSLLANKNLVSYIFMAVIVATFTGLSISAEEIIKDRTLLKRERFLRLSRGSYLSSKMFYLLCISAIQSLLFIVVGNLLIGIGSEMFLTWWITLWATSFLANLTGLVLSQSLNSIVAIYITIPLLLIPQILLCGLVVKFDDLSRSASSRNIVPLIGEVIPSRWAFEALVTEQFRNNSYNRLFFTVEKEKFLAQYYRNVHADEVRSLINSLNLIPEKREKNTRTIHNELAVLSRAARIAPYTSKESYESYMDKVEKALHTRSDNFTALLEKKRKEVIQEHGSEWLNTLKKEHHNSAIEELVLNSTSTQFYKEAHNRIYPKIGQIYLEPDNNWGRAPFYSHEKKFAGYTFSTFTFNLLMLGIFALLVIISIFAEFPGKYLNKGSD</sequence>
<keyword evidence="4" id="KW-0547">Nucleotide-binding</keyword>
<dbReference type="RefSeq" id="WP_057318824.1">
    <property type="nucleotide sequence ID" value="NZ_CYXP01000001.1"/>
</dbReference>
<dbReference type="AlphaFoldDB" id="A0A173S0R6"/>
<dbReference type="InterPro" id="IPR050352">
    <property type="entry name" value="ABCG_transporters"/>
</dbReference>
<protein>
    <submittedName>
        <fullName evidence="11">ATP-binding cassette domain-containing protein</fullName>
    </submittedName>
    <submittedName>
        <fullName evidence="10">Energy-coupling factor transporter ATP-binding protein EcfA 1</fullName>
        <ecNumber evidence="10">3.6.3.-</ecNumber>
    </submittedName>
</protein>
<dbReference type="Proteomes" id="UP001210126">
    <property type="component" value="Unassembled WGS sequence"/>
</dbReference>
<dbReference type="SMART" id="SM00382">
    <property type="entry name" value="AAA"/>
    <property type="match status" value="1"/>
</dbReference>
<dbReference type="EMBL" id="CYXP01000001">
    <property type="protein sequence ID" value="CUM83890.1"/>
    <property type="molecule type" value="Genomic_DNA"/>
</dbReference>
<evidence type="ECO:0000313" key="12">
    <source>
        <dbReference type="Proteomes" id="UP000095591"/>
    </source>
</evidence>
<accession>A0A173S0R6</accession>
<reference evidence="11" key="2">
    <citation type="submission" date="2023-01" db="EMBL/GenBank/DDBJ databases">
        <title>Human gut microbiome strain richness.</title>
        <authorList>
            <person name="Chen-Liaw A."/>
        </authorList>
    </citation>
    <scope>NUCLEOTIDE SEQUENCE</scope>
    <source>
        <strain evidence="11">RTP21484st1_E5_RTP21484_190118</strain>
    </source>
</reference>
<feature type="transmembrane region" description="Helical" evidence="8">
    <location>
        <begin position="649"/>
        <end position="672"/>
    </location>
</feature>
<evidence type="ECO:0000256" key="1">
    <source>
        <dbReference type="ARBA" id="ARBA00004141"/>
    </source>
</evidence>
<keyword evidence="2" id="KW-0813">Transport</keyword>
<keyword evidence="7 8" id="KW-0472">Membrane</keyword>
<evidence type="ECO:0000256" key="5">
    <source>
        <dbReference type="ARBA" id="ARBA00022840"/>
    </source>
</evidence>
<dbReference type="Pfam" id="PF01061">
    <property type="entry name" value="ABC2_membrane"/>
    <property type="match status" value="1"/>
</dbReference>
<dbReference type="EMBL" id="JAQMPJ010000003">
    <property type="protein sequence ID" value="MDB9004425.1"/>
    <property type="molecule type" value="Genomic_DNA"/>
</dbReference>
<reference evidence="10 12" key="1">
    <citation type="submission" date="2015-09" db="EMBL/GenBank/DDBJ databases">
        <authorList>
            <consortium name="Pathogen Informatics"/>
        </authorList>
    </citation>
    <scope>NUCLEOTIDE SEQUENCE [LARGE SCALE GENOMIC DNA]</scope>
    <source>
        <strain evidence="10 12">2789STDY5608872</strain>
    </source>
</reference>
<feature type="transmembrane region" description="Helical" evidence="8">
    <location>
        <begin position="565"/>
        <end position="588"/>
    </location>
</feature>
<feature type="transmembrane region" description="Helical" evidence="8">
    <location>
        <begin position="941"/>
        <end position="961"/>
    </location>
</feature>
<feature type="transmembrane region" description="Helical" evidence="8">
    <location>
        <begin position="678"/>
        <end position="698"/>
    </location>
</feature>
<dbReference type="GO" id="GO:0016887">
    <property type="term" value="F:ATP hydrolysis activity"/>
    <property type="evidence" value="ECO:0007669"/>
    <property type="project" value="InterPro"/>
</dbReference>
<dbReference type="InterPro" id="IPR027417">
    <property type="entry name" value="P-loop_NTPase"/>
</dbReference>
<keyword evidence="10" id="KW-0378">Hydrolase</keyword>
<evidence type="ECO:0000256" key="4">
    <source>
        <dbReference type="ARBA" id="ARBA00022741"/>
    </source>
</evidence>
<feature type="transmembrane region" description="Helical" evidence="8">
    <location>
        <begin position="705"/>
        <end position="727"/>
    </location>
</feature>
<evidence type="ECO:0000313" key="10">
    <source>
        <dbReference type="EMBL" id="CUM83890.1"/>
    </source>
</evidence>
<gene>
    <name evidence="10" type="primary">ecfA1</name>
    <name evidence="10" type="ORF">ERS852429_00827</name>
    <name evidence="11" type="ORF">PN599_05370</name>
</gene>
<evidence type="ECO:0000256" key="7">
    <source>
        <dbReference type="ARBA" id="ARBA00023136"/>
    </source>
</evidence>
<dbReference type="InterPro" id="IPR003593">
    <property type="entry name" value="AAA+_ATPase"/>
</dbReference>
<dbReference type="InterPro" id="IPR017871">
    <property type="entry name" value="ABC_transporter-like_CS"/>
</dbReference>
<dbReference type="EC" id="3.6.3.-" evidence="10"/>
<name>A0A173S0R6_PARDI</name>
<dbReference type="GO" id="GO:0005524">
    <property type="term" value="F:ATP binding"/>
    <property type="evidence" value="ECO:0007669"/>
    <property type="project" value="UniProtKB-KW"/>
</dbReference>
<evidence type="ECO:0000256" key="3">
    <source>
        <dbReference type="ARBA" id="ARBA00022692"/>
    </source>
</evidence>